<feature type="compositionally biased region" description="Acidic residues" evidence="9">
    <location>
        <begin position="322"/>
        <end position="332"/>
    </location>
</feature>
<dbReference type="PANTHER" id="PTHR19432">
    <property type="entry name" value="SUGAR TRANSPORTER"/>
    <property type="match status" value="1"/>
</dbReference>
<sequence length="648" mass="68724">MDNEKSCGVGSQKCGESVGGGGGGWSGGASAAGDRVKSDLKLLGKVSMVAAGIQFGWALQLSLLTPYIQELGIPHQYASFIWLCGPISGLLVQPVVGVWSDECGSRWGRRRPFIAVGALLVALSVLVIGYSADLGHLFGDNPRPGDLSRPRACIIFVIGFWLLDLANNTVQGPSRALLADLAGKDPRRVRAGNAFFSAWIAFGQILGYSTGSYGGWYKIFPFTKTEACGEACANLKAAFGLAVVFLTLCTIVTIVSAKEIARTRRPAAATAEGKKSAEKESEAKRQSGSDGRGRETLNSGGKNGDGASLTTPLLQDSRQQQQEEEDAKEEEEESRRREGSGHCSSENDGAQHVNLVLQVGGQEKPAAAAVKLSAEGGRKVHVAEEEEEKSDLSVGDLFVIVRHLPCQIWFVLAVTALTWLAWFPFLLFDTDWMGREVYSGSPTDGHVASLLYDMGVHMGAVGLLLNSVVLGLFSLAIEPLCRKFLSRRVWTAGNVLLCLCMGATYVVTRAAKEPIALDESGNPTGPQMWVKVTAVVIFALLGIPLAITFSVPYSMMAVHTTSMGGGQGLAMGVLNLAVVIPQMVVSCLSGPWDEFFGGGNEPAFFAAGIFALAGAVVGGLVLPNPPPSPEQKSRGKKRSNSFLTLSVV</sequence>
<feature type="transmembrane region" description="Helical" evidence="10">
    <location>
        <begin position="604"/>
        <end position="622"/>
    </location>
</feature>
<feature type="transmembrane region" description="Helical" evidence="10">
    <location>
        <begin position="191"/>
        <end position="217"/>
    </location>
</feature>
<protein>
    <recommendedName>
        <fullName evidence="13">Sucrose transporter</fullName>
    </recommendedName>
</protein>
<feature type="transmembrane region" description="Helical" evidence="10">
    <location>
        <begin position="112"/>
        <end position="132"/>
    </location>
</feature>
<comment type="caution">
    <text evidence="11">The sequence shown here is derived from an EMBL/GenBank/DDBJ whole genome shotgun (WGS) entry which is preliminary data.</text>
</comment>
<proteinExistence type="inferred from homology"/>
<evidence type="ECO:0008006" key="13">
    <source>
        <dbReference type="Google" id="ProtNLM"/>
    </source>
</evidence>
<evidence type="ECO:0000256" key="9">
    <source>
        <dbReference type="SAM" id="MobiDB-lite"/>
    </source>
</evidence>
<evidence type="ECO:0000313" key="11">
    <source>
        <dbReference type="EMBL" id="GBG86458.1"/>
    </source>
</evidence>
<dbReference type="Gene3D" id="1.20.1250.20">
    <property type="entry name" value="MFS general substrate transporter like domains"/>
    <property type="match status" value="2"/>
</dbReference>
<dbReference type="Proteomes" id="UP000265515">
    <property type="component" value="Unassembled WGS sequence"/>
</dbReference>
<keyword evidence="7 10" id="KW-1133">Transmembrane helix</keyword>
<dbReference type="PANTHER" id="PTHR19432:SF90">
    <property type="entry name" value="SUCROSE TRANSPORT PROTEIN SUC4"/>
    <property type="match status" value="1"/>
</dbReference>
<evidence type="ECO:0000256" key="3">
    <source>
        <dbReference type="ARBA" id="ARBA00007134"/>
    </source>
</evidence>
<feature type="transmembrane region" description="Helical" evidence="10">
    <location>
        <begin position="489"/>
        <end position="508"/>
    </location>
</feature>
<evidence type="ECO:0000256" key="1">
    <source>
        <dbReference type="ARBA" id="ARBA00004141"/>
    </source>
</evidence>
<feature type="transmembrane region" description="Helical" evidence="10">
    <location>
        <begin position="456"/>
        <end position="477"/>
    </location>
</feature>
<keyword evidence="5" id="KW-0762">Sugar transport</keyword>
<feature type="transmembrane region" description="Helical" evidence="10">
    <location>
        <begin position="80"/>
        <end position="100"/>
    </location>
</feature>
<dbReference type="OMA" id="CDYYQSR"/>
<dbReference type="GO" id="GO:0009705">
    <property type="term" value="C:plant-type vacuole membrane"/>
    <property type="evidence" value="ECO:0007669"/>
    <property type="project" value="EnsemblPlants"/>
</dbReference>
<feature type="transmembrane region" description="Helical" evidence="10">
    <location>
        <begin position="152"/>
        <end position="170"/>
    </location>
</feature>
<feature type="region of interest" description="Disordered" evidence="9">
    <location>
        <begin position="624"/>
        <end position="648"/>
    </location>
</feature>
<evidence type="ECO:0000256" key="4">
    <source>
        <dbReference type="ARBA" id="ARBA00022448"/>
    </source>
</evidence>
<feature type="transmembrane region" description="Helical" evidence="10">
    <location>
        <begin position="46"/>
        <end position="68"/>
    </location>
</feature>
<feature type="transmembrane region" description="Helical" evidence="10">
    <location>
        <begin position="408"/>
        <end position="428"/>
    </location>
</feature>
<organism evidence="11 12">
    <name type="scientific">Chara braunii</name>
    <name type="common">Braun's stonewort</name>
    <dbReference type="NCBI Taxonomy" id="69332"/>
    <lineage>
        <taxon>Eukaryota</taxon>
        <taxon>Viridiplantae</taxon>
        <taxon>Streptophyta</taxon>
        <taxon>Charophyceae</taxon>
        <taxon>Charales</taxon>
        <taxon>Characeae</taxon>
        <taxon>Chara</taxon>
    </lineage>
</organism>
<dbReference type="Pfam" id="PF07690">
    <property type="entry name" value="MFS_1"/>
    <property type="match status" value="1"/>
</dbReference>
<dbReference type="SUPFAM" id="SSF103473">
    <property type="entry name" value="MFS general substrate transporter"/>
    <property type="match status" value="1"/>
</dbReference>
<evidence type="ECO:0000256" key="10">
    <source>
        <dbReference type="SAM" id="Phobius"/>
    </source>
</evidence>
<dbReference type="OrthoDB" id="28755at2759"/>
<comment type="pathway">
    <text evidence="2">Glycan biosynthesis; sucrose metabolism.</text>
</comment>
<evidence type="ECO:0000256" key="8">
    <source>
        <dbReference type="ARBA" id="ARBA00023136"/>
    </source>
</evidence>
<evidence type="ECO:0000256" key="7">
    <source>
        <dbReference type="ARBA" id="ARBA00022989"/>
    </source>
</evidence>
<feature type="compositionally biased region" description="Polar residues" evidence="9">
    <location>
        <begin position="308"/>
        <end position="318"/>
    </location>
</feature>
<name>A0A388LVV9_CHABU</name>
<accession>A0A388LVV9</accession>
<feature type="transmembrane region" description="Helical" evidence="10">
    <location>
        <begin position="528"/>
        <end position="551"/>
    </location>
</feature>
<keyword evidence="12" id="KW-1185">Reference proteome</keyword>
<comment type="subcellular location">
    <subcellularLocation>
        <location evidence="1">Membrane</location>
        <topology evidence="1">Multi-pass membrane protein</topology>
    </subcellularLocation>
</comment>
<dbReference type="EMBL" id="BFEA01000565">
    <property type="protein sequence ID" value="GBG86458.1"/>
    <property type="molecule type" value="Genomic_DNA"/>
</dbReference>
<dbReference type="Gramene" id="GBG86458">
    <property type="protein sequence ID" value="GBG86458"/>
    <property type="gene ID" value="CBR_g41453"/>
</dbReference>
<dbReference type="GO" id="GO:0005886">
    <property type="term" value="C:plasma membrane"/>
    <property type="evidence" value="ECO:0007669"/>
    <property type="project" value="TreeGrafter"/>
</dbReference>
<keyword evidence="8 10" id="KW-0472">Membrane</keyword>
<evidence type="ECO:0000313" key="12">
    <source>
        <dbReference type="Proteomes" id="UP000265515"/>
    </source>
</evidence>
<comment type="similarity">
    <text evidence="3">Belongs to the glycoside-pentoside-hexuronide (GPH) cation symporter transporter (TC 2.A.2.4) family.</text>
</comment>
<feature type="compositionally biased region" description="Basic and acidic residues" evidence="9">
    <location>
        <begin position="272"/>
        <end position="295"/>
    </location>
</feature>
<feature type="region of interest" description="Disordered" evidence="9">
    <location>
        <begin position="263"/>
        <end position="349"/>
    </location>
</feature>
<keyword evidence="4" id="KW-0813">Transport</keyword>
<evidence type="ECO:0000256" key="5">
    <source>
        <dbReference type="ARBA" id="ARBA00022597"/>
    </source>
</evidence>
<feature type="transmembrane region" description="Helical" evidence="10">
    <location>
        <begin position="572"/>
        <end position="592"/>
    </location>
</feature>
<dbReference type="InterPro" id="IPR036259">
    <property type="entry name" value="MFS_trans_sf"/>
</dbReference>
<dbReference type="AlphaFoldDB" id="A0A388LVV9"/>
<evidence type="ECO:0000256" key="6">
    <source>
        <dbReference type="ARBA" id="ARBA00022692"/>
    </source>
</evidence>
<evidence type="ECO:0000256" key="2">
    <source>
        <dbReference type="ARBA" id="ARBA00004914"/>
    </source>
</evidence>
<dbReference type="GO" id="GO:0008506">
    <property type="term" value="F:sucrose:proton symporter activity"/>
    <property type="evidence" value="ECO:0007669"/>
    <property type="project" value="TreeGrafter"/>
</dbReference>
<gene>
    <name evidence="11" type="ORF">CBR_g41453</name>
</gene>
<feature type="transmembrane region" description="Helical" evidence="10">
    <location>
        <begin position="237"/>
        <end position="257"/>
    </location>
</feature>
<dbReference type="CDD" id="cd17313">
    <property type="entry name" value="MFS_SLC45_SUC"/>
    <property type="match status" value="1"/>
</dbReference>
<dbReference type="InterPro" id="IPR011701">
    <property type="entry name" value="MFS"/>
</dbReference>
<keyword evidence="6 10" id="KW-0812">Transmembrane</keyword>
<reference evidence="11 12" key="1">
    <citation type="journal article" date="2018" name="Cell">
        <title>The Chara Genome: Secondary Complexity and Implications for Plant Terrestrialization.</title>
        <authorList>
            <person name="Nishiyama T."/>
            <person name="Sakayama H."/>
            <person name="Vries J.D."/>
            <person name="Buschmann H."/>
            <person name="Saint-Marcoux D."/>
            <person name="Ullrich K.K."/>
            <person name="Haas F.B."/>
            <person name="Vanderstraeten L."/>
            <person name="Becker D."/>
            <person name="Lang D."/>
            <person name="Vosolsobe S."/>
            <person name="Rombauts S."/>
            <person name="Wilhelmsson P.K.I."/>
            <person name="Janitza P."/>
            <person name="Kern R."/>
            <person name="Heyl A."/>
            <person name="Rumpler F."/>
            <person name="Villalobos L.I.A.C."/>
            <person name="Clay J.M."/>
            <person name="Skokan R."/>
            <person name="Toyoda A."/>
            <person name="Suzuki Y."/>
            <person name="Kagoshima H."/>
            <person name="Schijlen E."/>
            <person name="Tajeshwar N."/>
            <person name="Catarino B."/>
            <person name="Hetherington A.J."/>
            <person name="Saltykova A."/>
            <person name="Bonnot C."/>
            <person name="Breuninger H."/>
            <person name="Symeonidi A."/>
            <person name="Radhakrishnan G.V."/>
            <person name="Van Nieuwerburgh F."/>
            <person name="Deforce D."/>
            <person name="Chang C."/>
            <person name="Karol K.G."/>
            <person name="Hedrich R."/>
            <person name="Ulvskov P."/>
            <person name="Glockner G."/>
            <person name="Delwiche C.F."/>
            <person name="Petrasek J."/>
            <person name="Van de Peer Y."/>
            <person name="Friml J."/>
            <person name="Beilby M."/>
            <person name="Dolan L."/>
            <person name="Kohara Y."/>
            <person name="Sugano S."/>
            <person name="Fujiyama A."/>
            <person name="Delaux P.-M."/>
            <person name="Quint M."/>
            <person name="TheiBen G."/>
            <person name="Hagemann M."/>
            <person name="Harholt J."/>
            <person name="Dunand C."/>
            <person name="Zachgo S."/>
            <person name="Langdale J."/>
            <person name="Maumus F."/>
            <person name="Straeten D.V.D."/>
            <person name="Gould S.B."/>
            <person name="Rensing S.A."/>
        </authorList>
    </citation>
    <scope>NUCLEOTIDE SEQUENCE [LARGE SCALE GENOMIC DNA]</scope>
    <source>
        <strain evidence="11 12">S276</strain>
    </source>
</reference>